<evidence type="ECO:0000256" key="3">
    <source>
        <dbReference type="ARBA" id="ARBA00022670"/>
    </source>
</evidence>
<evidence type="ECO:0000256" key="5">
    <source>
        <dbReference type="ARBA" id="ARBA00022801"/>
    </source>
</evidence>
<keyword evidence="11" id="KW-1185">Reference proteome</keyword>
<dbReference type="InterPro" id="IPR008753">
    <property type="entry name" value="Peptidase_M13_N"/>
</dbReference>
<feature type="domain" description="Peptidase M13 C-terminal" evidence="9">
    <location>
        <begin position="521"/>
        <end position="709"/>
    </location>
</feature>
<comment type="cofactor">
    <cofactor evidence="1">
        <name>Zn(2+)</name>
        <dbReference type="ChEBI" id="CHEBI:29105"/>
    </cofactor>
</comment>
<dbReference type="InterPro" id="IPR042089">
    <property type="entry name" value="Peptidase_M13_dom_2"/>
</dbReference>
<dbReference type="Pfam" id="PF05649">
    <property type="entry name" value="Peptidase_M13_N"/>
    <property type="match status" value="1"/>
</dbReference>
<protein>
    <submittedName>
        <fullName evidence="12">Neprilysin</fullName>
    </submittedName>
</protein>
<dbReference type="AlphaFoldDB" id="A0A7E4VTN0"/>
<dbReference type="InterPro" id="IPR024079">
    <property type="entry name" value="MetalloPept_cat_dom_sf"/>
</dbReference>
<dbReference type="GO" id="GO:0004222">
    <property type="term" value="F:metalloendopeptidase activity"/>
    <property type="evidence" value="ECO:0007669"/>
    <property type="project" value="InterPro"/>
</dbReference>
<evidence type="ECO:0000256" key="8">
    <source>
        <dbReference type="SAM" id="SignalP"/>
    </source>
</evidence>
<dbReference type="Pfam" id="PF01431">
    <property type="entry name" value="Peptidase_M13"/>
    <property type="match status" value="1"/>
</dbReference>
<dbReference type="InterPro" id="IPR000718">
    <property type="entry name" value="Peptidase_M13"/>
</dbReference>
<dbReference type="Proteomes" id="UP000492821">
    <property type="component" value="Unassembled WGS sequence"/>
</dbReference>
<comment type="similarity">
    <text evidence="2">Belongs to the peptidase M13 family.</text>
</comment>
<evidence type="ECO:0000313" key="12">
    <source>
        <dbReference type="WBParaSite" id="Pan_g3312.t1"/>
    </source>
</evidence>
<dbReference type="WBParaSite" id="Pan_g3312.t1">
    <property type="protein sequence ID" value="Pan_g3312.t1"/>
    <property type="gene ID" value="Pan_g3312"/>
</dbReference>
<feature type="signal peptide" evidence="8">
    <location>
        <begin position="1"/>
        <end position="23"/>
    </location>
</feature>
<reference evidence="11" key="1">
    <citation type="journal article" date="2013" name="Genetics">
        <title>The draft genome and transcriptome of Panagrellus redivivus are shaped by the harsh demands of a free-living lifestyle.</title>
        <authorList>
            <person name="Srinivasan J."/>
            <person name="Dillman A.R."/>
            <person name="Macchietto M.G."/>
            <person name="Heikkinen L."/>
            <person name="Lakso M."/>
            <person name="Fracchia K.M."/>
            <person name="Antoshechkin I."/>
            <person name="Mortazavi A."/>
            <person name="Wong G."/>
            <person name="Sternberg P.W."/>
        </authorList>
    </citation>
    <scope>NUCLEOTIDE SEQUENCE [LARGE SCALE GENOMIC DNA]</scope>
    <source>
        <strain evidence="11">MT8872</strain>
    </source>
</reference>
<dbReference type="GO" id="GO:0005886">
    <property type="term" value="C:plasma membrane"/>
    <property type="evidence" value="ECO:0007669"/>
    <property type="project" value="TreeGrafter"/>
</dbReference>
<evidence type="ECO:0000259" key="10">
    <source>
        <dbReference type="Pfam" id="PF05649"/>
    </source>
</evidence>
<evidence type="ECO:0000313" key="11">
    <source>
        <dbReference type="Proteomes" id="UP000492821"/>
    </source>
</evidence>
<keyword evidence="7" id="KW-0482">Metalloprotease</keyword>
<organism evidence="11 12">
    <name type="scientific">Panagrellus redivivus</name>
    <name type="common">Microworm</name>
    <dbReference type="NCBI Taxonomy" id="6233"/>
    <lineage>
        <taxon>Eukaryota</taxon>
        <taxon>Metazoa</taxon>
        <taxon>Ecdysozoa</taxon>
        <taxon>Nematoda</taxon>
        <taxon>Chromadorea</taxon>
        <taxon>Rhabditida</taxon>
        <taxon>Tylenchina</taxon>
        <taxon>Panagrolaimomorpha</taxon>
        <taxon>Panagrolaimoidea</taxon>
        <taxon>Panagrolaimidae</taxon>
        <taxon>Panagrellus</taxon>
    </lineage>
</organism>
<dbReference type="GO" id="GO:0016485">
    <property type="term" value="P:protein processing"/>
    <property type="evidence" value="ECO:0007669"/>
    <property type="project" value="TreeGrafter"/>
</dbReference>
<proteinExistence type="inferred from homology"/>
<keyword evidence="5" id="KW-0378">Hydrolase</keyword>
<evidence type="ECO:0000256" key="1">
    <source>
        <dbReference type="ARBA" id="ARBA00001947"/>
    </source>
</evidence>
<dbReference type="Gene3D" id="3.40.390.10">
    <property type="entry name" value="Collagenase (Catalytic Domain)"/>
    <property type="match status" value="1"/>
</dbReference>
<evidence type="ECO:0000256" key="6">
    <source>
        <dbReference type="ARBA" id="ARBA00022833"/>
    </source>
</evidence>
<sequence length="717" mass="81723">MATFCHLLLASTFLSFLFIKYKSNYNKGGPEPPGFNDSLIPRPPEVCRTRDCVTAAALYHTYINRKVDPCRNFYEFTCGNFHLYHNIPPGQSTVDALSVMEERVHKQLHKSLLATSTKPEEPYEILTKSFFRKCMDAAKVDATGIASLLEYLKKFDGGVPFLGGAGFTTSWEAFLASVLKFTDMRLPISVSSYPDPADSTKILPQFGQGGSFILKDHKNYAKGMQNEIVQFARNMLIKVAVKLGASQTTAEQDVKDVLELATKLAAAIVPSEEARRSDSRSVVKFGELKAKYPEIAFQDIVDTFYSTYLTFNDDTRVVLAQPTYFDKLTGIMKATPKKVIANMMIMQFIAGASKFLSKDILELFHDFEMFQKGFKSKIPFNRLDLCVSSTNSLFPLPTSRLYVKDHFDLKKVQPKLEEITSYIKKAFIKELKESKWLDDSTRNRAIKKVNAMTQIIGYPKIIFDDNYMRKKYENYESSPETESLLELVSRLNNIGNDARYKEIRNPVTDDEIFTQSIVELNAGYMSTRNVMIYFAAILQYSVFMTEVPSYIQFGSIGMIIGHELQHGYDEQGRRYDENGNLNNWWQSDALKTFSEKKDCFIKQYDDEGVNGRNSVTENMADNAGLKTAFDAYKLWLEEHPDEVEMKMPGFGEYTNEQMFYISWANNWCGLVDEETAKLVHDPHLPSNIRSKVAVRNSAELNSAFNCPKNTAKTCRLW</sequence>
<feature type="domain" description="Peptidase M13 N-terminal" evidence="10">
    <location>
        <begin position="69"/>
        <end position="459"/>
    </location>
</feature>
<keyword evidence="3" id="KW-0645">Protease</keyword>
<dbReference type="PRINTS" id="PR00786">
    <property type="entry name" value="NEPRILYSIN"/>
</dbReference>
<dbReference type="PROSITE" id="PS51885">
    <property type="entry name" value="NEPRILYSIN"/>
    <property type="match status" value="1"/>
</dbReference>
<evidence type="ECO:0000256" key="7">
    <source>
        <dbReference type="ARBA" id="ARBA00023049"/>
    </source>
</evidence>
<dbReference type="InterPro" id="IPR018497">
    <property type="entry name" value="Peptidase_M13_C"/>
</dbReference>
<accession>A0A7E4VTN0</accession>
<reference evidence="12" key="2">
    <citation type="submission" date="2020-10" db="UniProtKB">
        <authorList>
            <consortium name="WormBaseParasite"/>
        </authorList>
    </citation>
    <scope>IDENTIFICATION</scope>
</reference>
<dbReference type="Gene3D" id="1.10.1380.10">
    <property type="entry name" value="Neutral endopeptidase , domain2"/>
    <property type="match status" value="1"/>
</dbReference>
<name>A0A7E4VTN0_PANRE</name>
<keyword evidence="4" id="KW-0479">Metal-binding</keyword>
<keyword evidence="8" id="KW-0732">Signal</keyword>
<dbReference type="PANTHER" id="PTHR11733">
    <property type="entry name" value="ZINC METALLOPROTEASE FAMILY M13 NEPRILYSIN-RELATED"/>
    <property type="match status" value="1"/>
</dbReference>
<evidence type="ECO:0000256" key="4">
    <source>
        <dbReference type="ARBA" id="ARBA00022723"/>
    </source>
</evidence>
<dbReference type="CDD" id="cd08662">
    <property type="entry name" value="M13"/>
    <property type="match status" value="1"/>
</dbReference>
<dbReference type="SUPFAM" id="SSF55486">
    <property type="entry name" value="Metalloproteases ('zincins'), catalytic domain"/>
    <property type="match status" value="1"/>
</dbReference>
<evidence type="ECO:0000259" key="9">
    <source>
        <dbReference type="Pfam" id="PF01431"/>
    </source>
</evidence>
<dbReference type="GO" id="GO:0046872">
    <property type="term" value="F:metal ion binding"/>
    <property type="evidence" value="ECO:0007669"/>
    <property type="project" value="UniProtKB-KW"/>
</dbReference>
<evidence type="ECO:0000256" key="2">
    <source>
        <dbReference type="ARBA" id="ARBA00007357"/>
    </source>
</evidence>
<dbReference type="PANTHER" id="PTHR11733:SF192">
    <property type="entry name" value="NEPRILYSIN-21"/>
    <property type="match status" value="1"/>
</dbReference>
<feature type="chain" id="PRO_5028976380" evidence="8">
    <location>
        <begin position="24"/>
        <end position="717"/>
    </location>
</feature>
<keyword evidence="6" id="KW-0862">Zinc</keyword>